<evidence type="ECO:0000313" key="3">
    <source>
        <dbReference type="Proteomes" id="UP000015102"/>
    </source>
</evidence>
<evidence type="ECO:0000256" key="1">
    <source>
        <dbReference type="SAM" id="MobiDB-lite"/>
    </source>
</evidence>
<feature type="region of interest" description="Disordered" evidence="1">
    <location>
        <begin position="14"/>
        <end position="41"/>
    </location>
</feature>
<proteinExistence type="predicted"/>
<organism evidence="2 3">
    <name type="scientific">Megaselia scalaris</name>
    <name type="common">Humpbacked fly</name>
    <name type="synonym">Phora scalaris</name>
    <dbReference type="NCBI Taxonomy" id="36166"/>
    <lineage>
        <taxon>Eukaryota</taxon>
        <taxon>Metazoa</taxon>
        <taxon>Ecdysozoa</taxon>
        <taxon>Arthropoda</taxon>
        <taxon>Hexapoda</taxon>
        <taxon>Insecta</taxon>
        <taxon>Pterygota</taxon>
        <taxon>Neoptera</taxon>
        <taxon>Endopterygota</taxon>
        <taxon>Diptera</taxon>
        <taxon>Brachycera</taxon>
        <taxon>Muscomorpha</taxon>
        <taxon>Platypezoidea</taxon>
        <taxon>Phoridae</taxon>
        <taxon>Megaseliini</taxon>
        <taxon>Megaselia</taxon>
    </lineage>
</organism>
<dbReference type="HOGENOM" id="CLU_2925254_0_0_1"/>
<dbReference type="EMBL" id="CAQQ02152733">
    <property type="status" value="NOT_ANNOTATED_CDS"/>
    <property type="molecule type" value="Genomic_DNA"/>
</dbReference>
<dbReference type="Proteomes" id="UP000015102">
    <property type="component" value="Unassembled WGS sequence"/>
</dbReference>
<accession>T1GER4</accession>
<dbReference type="EMBL" id="CAQQ02152734">
    <property type="status" value="NOT_ANNOTATED_CDS"/>
    <property type="molecule type" value="Genomic_DNA"/>
</dbReference>
<dbReference type="EnsemblMetazoa" id="MESCA001835-RA">
    <property type="protein sequence ID" value="MESCA001835-PA"/>
    <property type="gene ID" value="MESCA001835"/>
</dbReference>
<sequence>MDYLETGNCDKKIQEIEMKIPTQTQTRGSQENSSENRDLPQLYLSNERCKTWIVKSKDPLG</sequence>
<reference evidence="2" key="2">
    <citation type="submission" date="2015-06" db="UniProtKB">
        <authorList>
            <consortium name="EnsemblMetazoa"/>
        </authorList>
    </citation>
    <scope>IDENTIFICATION</scope>
</reference>
<keyword evidence="3" id="KW-1185">Reference proteome</keyword>
<name>T1GER4_MEGSC</name>
<reference evidence="3" key="1">
    <citation type="submission" date="2013-02" db="EMBL/GenBank/DDBJ databases">
        <authorList>
            <person name="Hughes D."/>
        </authorList>
    </citation>
    <scope>NUCLEOTIDE SEQUENCE</scope>
    <source>
        <strain>Durham</strain>
        <strain evidence="3">NC isolate 2 -- Noor lab</strain>
    </source>
</reference>
<evidence type="ECO:0000313" key="2">
    <source>
        <dbReference type="EnsemblMetazoa" id="MESCA001835-PA"/>
    </source>
</evidence>
<protein>
    <submittedName>
        <fullName evidence="2">Uncharacterized protein</fullName>
    </submittedName>
</protein>
<dbReference type="AlphaFoldDB" id="T1GER4"/>
<feature type="compositionally biased region" description="Polar residues" evidence="1">
    <location>
        <begin position="21"/>
        <end position="33"/>
    </location>
</feature>